<dbReference type="AlphaFoldDB" id="A0A915JR67"/>
<reference evidence="4" key="1">
    <citation type="submission" date="2022-11" db="UniProtKB">
        <authorList>
            <consortium name="WormBaseParasite"/>
        </authorList>
    </citation>
    <scope>IDENTIFICATION</scope>
</reference>
<dbReference type="InterPro" id="IPR001394">
    <property type="entry name" value="Peptidase_C19_UCH"/>
</dbReference>
<evidence type="ECO:0000259" key="2">
    <source>
        <dbReference type="PROSITE" id="PS50235"/>
    </source>
</evidence>
<dbReference type="PANTHER" id="PTHR24006">
    <property type="entry name" value="UBIQUITIN CARBOXYL-TERMINAL HYDROLASE"/>
    <property type="match status" value="1"/>
</dbReference>
<feature type="domain" description="USP" evidence="2">
    <location>
        <begin position="1"/>
        <end position="135"/>
    </location>
</feature>
<dbReference type="SUPFAM" id="SSF54001">
    <property type="entry name" value="Cysteine proteinases"/>
    <property type="match status" value="1"/>
</dbReference>
<dbReference type="GO" id="GO:0004843">
    <property type="term" value="F:cysteine-type deubiquitinase activity"/>
    <property type="evidence" value="ECO:0007669"/>
    <property type="project" value="InterPro"/>
</dbReference>
<dbReference type="Gene3D" id="3.90.70.10">
    <property type="entry name" value="Cysteine proteinases"/>
    <property type="match status" value="1"/>
</dbReference>
<evidence type="ECO:0000313" key="4">
    <source>
        <dbReference type="WBParaSite" id="nRc.2.0.1.t28612-RA"/>
    </source>
</evidence>
<keyword evidence="3" id="KW-1185">Reference proteome</keyword>
<dbReference type="PROSITE" id="PS50235">
    <property type="entry name" value="USP_3"/>
    <property type="match status" value="1"/>
</dbReference>
<dbReference type="InterPro" id="IPR038765">
    <property type="entry name" value="Papain-like_cys_pep_sf"/>
</dbReference>
<dbReference type="Pfam" id="PF00443">
    <property type="entry name" value="UCH"/>
    <property type="match status" value="1"/>
</dbReference>
<organism evidence="3 4">
    <name type="scientific">Romanomermis culicivorax</name>
    <name type="common">Nematode worm</name>
    <dbReference type="NCBI Taxonomy" id="13658"/>
    <lineage>
        <taxon>Eukaryota</taxon>
        <taxon>Metazoa</taxon>
        <taxon>Ecdysozoa</taxon>
        <taxon>Nematoda</taxon>
        <taxon>Enoplea</taxon>
        <taxon>Dorylaimia</taxon>
        <taxon>Mermithida</taxon>
        <taxon>Mermithoidea</taxon>
        <taxon>Mermithidae</taxon>
        <taxon>Romanomermis</taxon>
    </lineage>
</organism>
<dbReference type="GO" id="GO:0005829">
    <property type="term" value="C:cytosol"/>
    <property type="evidence" value="ECO:0007669"/>
    <property type="project" value="TreeGrafter"/>
</dbReference>
<dbReference type="GO" id="GO:0005634">
    <property type="term" value="C:nucleus"/>
    <property type="evidence" value="ECO:0007669"/>
    <property type="project" value="TreeGrafter"/>
</dbReference>
<dbReference type="WBParaSite" id="nRc.2.0.1.t28612-RA">
    <property type="protein sequence ID" value="nRc.2.0.1.t28612-RA"/>
    <property type="gene ID" value="nRc.2.0.1.g28612"/>
</dbReference>
<sequence>MNNDSAIELVDDKWLQFTEPLDTVSGRPDTKVCHLTDCLAQFMSTEKLCDRNKFGCENCTKNFRCHRKDVDEEEKPSKIVYTDALKKYIIFSPPAVLTLHLKRFHQFGGGFMKVNKFVEFPKILNLAPFCSKISK</sequence>
<dbReference type="GO" id="GO:0016579">
    <property type="term" value="P:protein deubiquitination"/>
    <property type="evidence" value="ECO:0007669"/>
    <property type="project" value="InterPro"/>
</dbReference>
<dbReference type="Proteomes" id="UP000887565">
    <property type="component" value="Unplaced"/>
</dbReference>
<dbReference type="InterPro" id="IPR050164">
    <property type="entry name" value="Peptidase_C19"/>
</dbReference>
<dbReference type="InterPro" id="IPR028889">
    <property type="entry name" value="USP"/>
</dbReference>
<dbReference type="PANTHER" id="PTHR24006:SF781">
    <property type="entry name" value="LD34905P"/>
    <property type="match status" value="1"/>
</dbReference>
<proteinExistence type="inferred from homology"/>
<accession>A0A915JR67</accession>
<protein>
    <submittedName>
        <fullName evidence="4">USP domain-containing protein</fullName>
    </submittedName>
</protein>
<evidence type="ECO:0000256" key="1">
    <source>
        <dbReference type="ARBA" id="ARBA00009085"/>
    </source>
</evidence>
<name>A0A915JR67_ROMCU</name>
<evidence type="ECO:0000313" key="3">
    <source>
        <dbReference type="Proteomes" id="UP000887565"/>
    </source>
</evidence>
<comment type="similarity">
    <text evidence="1">Belongs to the peptidase C19 family.</text>
</comment>